<sequence length="100" mass="11236">MVTPVARLRQNYAAEFTRYLIHRDEAAREAAYELGRSSLEDGVRLLDVVLIHHEVVIDALPGMEGPQELANAAAAFLIEVLASFEMAQRAFQERRNTVEP</sequence>
<keyword evidence="3" id="KW-1185">Reference proteome</keyword>
<accession>A0ABU2NH76</accession>
<protein>
    <submittedName>
        <fullName evidence="2">Phosphatase RsbU N-terminal domain-containing protein</fullName>
    </submittedName>
</protein>
<comment type="caution">
    <text evidence="2">The sequence shown here is derived from an EMBL/GenBank/DDBJ whole genome shotgun (WGS) entry which is preliminary data.</text>
</comment>
<evidence type="ECO:0000259" key="1">
    <source>
        <dbReference type="Pfam" id="PF08673"/>
    </source>
</evidence>
<evidence type="ECO:0000313" key="2">
    <source>
        <dbReference type="EMBL" id="MDT0353300.1"/>
    </source>
</evidence>
<dbReference type="EMBL" id="JAVREJ010000029">
    <property type="protein sequence ID" value="MDT0353300.1"/>
    <property type="molecule type" value="Genomic_DNA"/>
</dbReference>
<dbReference type="RefSeq" id="WP_311559813.1">
    <property type="nucleotide sequence ID" value="NZ_JAVREJ010000029.1"/>
</dbReference>
<organism evidence="2 3">
    <name type="scientific">Pseudonocardia charpentierae</name>
    <dbReference type="NCBI Taxonomy" id="3075545"/>
    <lineage>
        <taxon>Bacteria</taxon>
        <taxon>Bacillati</taxon>
        <taxon>Actinomycetota</taxon>
        <taxon>Actinomycetes</taxon>
        <taxon>Pseudonocardiales</taxon>
        <taxon>Pseudonocardiaceae</taxon>
        <taxon>Pseudonocardia</taxon>
    </lineage>
</organism>
<feature type="domain" description="Phosphoserine phosphatase RsbU N-terminal" evidence="1">
    <location>
        <begin position="10"/>
        <end position="87"/>
    </location>
</feature>
<dbReference type="Gene3D" id="1.10.1240.30">
    <property type="entry name" value="KaiA/RbsU domain"/>
    <property type="match status" value="1"/>
</dbReference>
<dbReference type="InterPro" id="IPR014787">
    <property type="entry name" value="PSer_Pase_RsbU_N"/>
</dbReference>
<dbReference type="Pfam" id="PF08673">
    <property type="entry name" value="RsbU_N"/>
    <property type="match status" value="1"/>
</dbReference>
<gene>
    <name evidence="2" type="ORF">RM445_27695</name>
</gene>
<dbReference type="InterPro" id="IPR017944">
    <property type="entry name" value="KaiA/RbsU_helical_domain_sf"/>
</dbReference>
<proteinExistence type="predicted"/>
<name>A0ABU2NH76_9PSEU</name>
<evidence type="ECO:0000313" key="3">
    <source>
        <dbReference type="Proteomes" id="UP001183202"/>
    </source>
</evidence>
<dbReference type="Proteomes" id="UP001183202">
    <property type="component" value="Unassembled WGS sequence"/>
</dbReference>
<reference evidence="3" key="1">
    <citation type="submission" date="2023-07" db="EMBL/GenBank/DDBJ databases">
        <title>30 novel species of actinomycetes from the DSMZ collection.</title>
        <authorList>
            <person name="Nouioui I."/>
        </authorList>
    </citation>
    <scope>NUCLEOTIDE SEQUENCE [LARGE SCALE GENOMIC DNA]</scope>
    <source>
        <strain evidence="3">DSM 45834</strain>
    </source>
</reference>